<accession>A0ABX1MES4</accession>
<keyword evidence="2" id="KW-1185">Reference proteome</keyword>
<dbReference type="EMBL" id="QMEC01000097">
    <property type="protein sequence ID" value="NMF65289.1"/>
    <property type="molecule type" value="Genomic_DNA"/>
</dbReference>
<reference evidence="1 2" key="1">
    <citation type="submission" date="2018-06" db="EMBL/GenBank/DDBJ databases">
        <title>Comparative genomics of Brasilonema spp. strains.</title>
        <authorList>
            <person name="Alvarenga D.O."/>
            <person name="Fiore M.F."/>
            <person name="Varani A.M."/>
        </authorList>
    </citation>
    <scope>NUCLEOTIDE SEQUENCE [LARGE SCALE GENOMIC DNA]</scope>
    <source>
        <strain evidence="1 2">UFV-OR1</strain>
    </source>
</reference>
<evidence type="ECO:0008006" key="3">
    <source>
        <dbReference type="Google" id="ProtNLM"/>
    </source>
</evidence>
<comment type="caution">
    <text evidence="1">The sequence shown here is derived from an EMBL/GenBank/DDBJ whole genome shotgun (WGS) entry which is preliminary data.</text>
</comment>
<organism evidence="1 2">
    <name type="scientific">Brasilonema octagenarum UFV-OR1</name>
    <dbReference type="NCBI Taxonomy" id="417115"/>
    <lineage>
        <taxon>Bacteria</taxon>
        <taxon>Bacillati</taxon>
        <taxon>Cyanobacteriota</taxon>
        <taxon>Cyanophyceae</taxon>
        <taxon>Nostocales</taxon>
        <taxon>Scytonemataceae</taxon>
        <taxon>Brasilonema</taxon>
        <taxon>Octagenarum group</taxon>
    </lineage>
</organism>
<gene>
    <name evidence="1" type="ORF">DP115_22015</name>
</gene>
<name>A0ABX1MES4_9CYAN</name>
<sequence length="63" mass="7023">MTSWLPKKLCSNRSGGKKVTQLRKQRPYLAVARTGSKTPNWQLAVIASNPVNGYSQLEAFESE</sequence>
<evidence type="ECO:0000313" key="2">
    <source>
        <dbReference type="Proteomes" id="UP000762253"/>
    </source>
</evidence>
<evidence type="ECO:0000313" key="1">
    <source>
        <dbReference type="EMBL" id="NMF65289.1"/>
    </source>
</evidence>
<dbReference type="Proteomes" id="UP000762253">
    <property type="component" value="Unassembled WGS sequence"/>
</dbReference>
<protein>
    <recommendedName>
        <fullName evidence="3">Transposase</fullName>
    </recommendedName>
</protein>
<proteinExistence type="predicted"/>